<dbReference type="EMBL" id="QJKJ01011196">
    <property type="protein sequence ID" value="RDX71800.1"/>
    <property type="molecule type" value="Genomic_DNA"/>
</dbReference>
<dbReference type="AlphaFoldDB" id="A0A371F0I3"/>
<dbReference type="Proteomes" id="UP000257109">
    <property type="component" value="Unassembled WGS sequence"/>
</dbReference>
<gene>
    <name evidence="2" type="ORF">CR513_48796</name>
</gene>
<protein>
    <submittedName>
        <fullName evidence="2">Uncharacterized protein</fullName>
    </submittedName>
</protein>
<feature type="non-terminal residue" evidence="2">
    <location>
        <position position="1"/>
    </location>
</feature>
<proteinExistence type="predicted"/>
<sequence>MSLSCLTCGQVLQRVNSDREECLPETKTFKKPIKVDRSWSGNINPPQNARGAVAKVKAEHHRRTNSEGDVGPRLVRSSGMRRDWSFEDLSEQQQCFERLMFHIGCSSLPSCFKGFQTNLGEA</sequence>
<comment type="caution">
    <text evidence="2">The sequence shown here is derived from an EMBL/GenBank/DDBJ whole genome shotgun (WGS) entry which is preliminary data.</text>
</comment>
<evidence type="ECO:0000256" key="1">
    <source>
        <dbReference type="SAM" id="MobiDB-lite"/>
    </source>
</evidence>
<keyword evidence="3" id="KW-1185">Reference proteome</keyword>
<feature type="region of interest" description="Disordered" evidence="1">
    <location>
        <begin position="37"/>
        <end position="74"/>
    </location>
</feature>
<evidence type="ECO:0000313" key="3">
    <source>
        <dbReference type="Proteomes" id="UP000257109"/>
    </source>
</evidence>
<name>A0A371F0I3_MUCPR</name>
<accession>A0A371F0I3</accession>
<evidence type="ECO:0000313" key="2">
    <source>
        <dbReference type="EMBL" id="RDX71800.1"/>
    </source>
</evidence>
<reference evidence="2" key="1">
    <citation type="submission" date="2018-05" db="EMBL/GenBank/DDBJ databases">
        <title>Draft genome of Mucuna pruriens seed.</title>
        <authorList>
            <person name="Nnadi N.E."/>
            <person name="Vos R."/>
            <person name="Hasami M.H."/>
            <person name="Devisetty U.K."/>
            <person name="Aguiy J.C."/>
        </authorList>
    </citation>
    <scope>NUCLEOTIDE SEQUENCE [LARGE SCALE GENOMIC DNA]</scope>
    <source>
        <strain evidence="2">JCA_2017</strain>
    </source>
</reference>
<dbReference type="PANTHER" id="PTHR36019:SF7">
    <property type="match status" value="1"/>
</dbReference>
<dbReference type="OrthoDB" id="1847777at2759"/>
<organism evidence="2 3">
    <name type="scientific">Mucuna pruriens</name>
    <name type="common">Velvet bean</name>
    <name type="synonym">Dolichos pruriens</name>
    <dbReference type="NCBI Taxonomy" id="157652"/>
    <lineage>
        <taxon>Eukaryota</taxon>
        <taxon>Viridiplantae</taxon>
        <taxon>Streptophyta</taxon>
        <taxon>Embryophyta</taxon>
        <taxon>Tracheophyta</taxon>
        <taxon>Spermatophyta</taxon>
        <taxon>Magnoliopsida</taxon>
        <taxon>eudicotyledons</taxon>
        <taxon>Gunneridae</taxon>
        <taxon>Pentapetalae</taxon>
        <taxon>rosids</taxon>
        <taxon>fabids</taxon>
        <taxon>Fabales</taxon>
        <taxon>Fabaceae</taxon>
        <taxon>Papilionoideae</taxon>
        <taxon>50 kb inversion clade</taxon>
        <taxon>NPAAA clade</taxon>
        <taxon>indigoferoid/millettioid clade</taxon>
        <taxon>Phaseoleae</taxon>
        <taxon>Mucuna</taxon>
    </lineage>
</organism>
<dbReference type="PANTHER" id="PTHR36019">
    <property type="entry name" value="PLANT/PROTEIN"/>
    <property type="match status" value="1"/>
</dbReference>